<feature type="transmembrane region" description="Helical" evidence="1">
    <location>
        <begin position="151"/>
        <end position="175"/>
    </location>
</feature>
<organism evidence="3 4">
    <name type="scientific">Dokdonella soli</name>
    <dbReference type="NCBI Taxonomy" id="529810"/>
    <lineage>
        <taxon>Bacteria</taxon>
        <taxon>Pseudomonadati</taxon>
        <taxon>Pseudomonadota</taxon>
        <taxon>Gammaproteobacteria</taxon>
        <taxon>Lysobacterales</taxon>
        <taxon>Rhodanobacteraceae</taxon>
        <taxon>Dokdonella</taxon>
    </lineage>
</organism>
<comment type="caution">
    <text evidence="3">The sequence shown here is derived from an EMBL/GenBank/DDBJ whole genome shotgun (WGS) entry which is preliminary data.</text>
</comment>
<feature type="transmembrane region" description="Helical" evidence="1">
    <location>
        <begin position="218"/>
        <end position="236"/>
    </location>
</feature>
<dbReference type="Proteomes" id="UP001501523">
    <property type="component" value="Unassembled WGS sequence"/>
</dbReference>
<dbReference type="Pfam" id="PF00498">
    <property type="entry name" value="FHA"/>
    <property type="match status" value="1"/>
</dbReference>
<sequence length="328" mass="35198">MDEVTWIEVLSRHREVASRQRVATNAVTIGRAYDNDVVLDDPHVAAHHLRLVRGDDGAWVAEDLGSLNGLFADGQHQRQARVVLNGGTTLRIGHTGLRLRTSAQPVPAEQPLLRSAPSWPLALGCLALVFGLALLDLWLRETGEPKLIGYLTPLLTLAVMVAIWTSAWSVLSRIFGGHARFGLHLLIVGAGLLAYTLYEQASELGAFALSWTALARSVYAGAWLAFAAVCFAHLRVLGNTRLPLKAIAVLALAALGIGMQSLKQSDWRANYGQPVTLQRLEPPSLRIVSAHSEIVFFANVASLKAGLDKARSEEPAGGESGAEMGGGE</sequence>
<evidence type="ECO:0000313" key="4">
    <source>
        <dbReference type="Proteomes" id="UP001501523"/>
    </source>
</evidence>
<dbReference type="EMBL" id="BAAAEU010000006">
    <property type="protein sequence ID" value="GAA0712822.1"/>
    <property type="molecule type" value="Genomic_DNA"/>
</dbReference>
<feature type="domain" description="FHA" evidence="2">
    <location>
        <begin position="27"/>
        <end position="77"/>
    </location>
</feature>
<feature type="transmembrane region" description="Helical" evidence="1">
    <location>
        <begin position="181"/>
        <end position="198"/>
    </location>
</feature>
<keyword evidence="4" id="KW-1185">Reference proteome</keyword>
<dbReference type="InterPro" id="IPR008984">
    <property type="entry name" value="SMAD_FHA_dom_sf"/>
</dbReference>
<reference evidence="3 4" key="1">
    <citation type="journal article" date="2019" name="Int. J. Syst. Evol. Microbiol.">
        <title>The Global Catalogue of Microorganisms (GCM) 10K type strain sequencing project: providing services to taxonomists for standard genome sequencing and annotation.</title>
        <authorList>
            <consortium name="The Broad Institute Genomics Platform"/>
            <consortium name="The Broad Institute Genome Sequencing Center for Infectious Disease"/>
            <person name="Wu L."/>
            <person name="Ma J."/>
        </authorList>
    </citation>
    <scope>NUCLEOTIDE SEQUENCE [LARGE SCALE GENOMIC DNA]</scope>
    <source>
        <strain evidence="3 4">JCM 15421</strain>
    </source>
</reference>
<dbReference type="SMART" id="SM00240">
    <property type="entry name" value="FHA"/>
    <property type="match status" value="1"/>
</dbReference>
<dbReference type="PROSITE" id="PS50006">
    <property type="entry name" value="FHA_DOMAIN"/>
    <property type="match status" value="1"/>
</dbReference>
<dbReference type="SUPFAM" id="SSF49879">
    <property type="entry name" value="SMAD/FHA domain"/>
    <property type="match status" value="1"/>
</dbReference>
<accession>A0ABN1IGM0</accession>
<keyword evidence="1" id="KW-1133">Transmembrane helix</keyword>
<feature type="transmembrane region" description="Helical" evidence="1">
    <location>
        <begin position="119"/>
        <end position="139"/>
    </location>
</feature>
<gene>
    <name evidence="3" type="ORF">GCM10009105_15790</name>
</gene>
<dbReference type="InterPro" id="IPR000253">
    <property type="entry name" value="FHA_dom"/>
</dbReference>
<dbReference type="CDD" id="cd00060">
    <property type="entry name" value="FHA"/>
    <property type="match status" value="1"/>
</dbReference>
<keyword evidence="1" id="KW-0472">Membrane</keyword>
<evidence type="ECO:0000256" key="1">
    <source>
        <dbReference type="SAM" id="Phobius"/>
    </source>
</evidence>
<keyword evidence="1" id="KW-0812">Transmembrane</keyword>
<protein>
    <recommendedName>
        <fullName evidence="2">FHA domain-containing protein</fullName>
    </recommendedName>
</protein>
<evidence type="ECO:0000313" key="3">
    <source>
        <dbReference type="EMBL" id="GAA0712822.1"/>
    </source>
</evidence>
<proteinExistence type="predicted"/>
<evidence type="ECO:0000259" key="2">
    <source>
        <dbReference type="PROSITE" id="PS50006"/>
    </source>
</evidence>
<dbReference type="RefSeq" id="WP_343789120.1">
    <property type="nucleotide sequence ID" value="NZ_BAAAEU010000006.1"/>
</dbReference>
<dbReference type="Gene3D" id="2.60.200.20">
    <property type="match status" value="1"/>
</dbReference>
<name>A0ABN1IGM0_9GAMM</name>